<dbReference type="Proteomes" id="UP000033187">
    <property type="component" value="Chromosome 1"/>
</dbReference>
<dbReference type="AlphaFoldDB" id="A0A0D6JJ87"/>
<dbReference type="InterPro" id="IPR021508">
    <property type="entry name" value="Gp17-like"/>
</dbReference>
<dbReference type="RefSeq" id="WP_046478364.1">
    <property type="nucleotide sequence ID" value="NZ_LN829118.1"/>
</dbReference>
<dbReference type="EMBL" id="LN829119">
    <property type="protein sequence ID" value="CPR22023.1"/>
    <property type="molecule type" value="Genomic_DNA"/>
</dbReference>
<keyword evidence="2" id="KW-1185">Reference proteome</keyword>
<evidence type="ECO:0000313" key="2">
    <source>
        <dbReference type="Proteomes" id="UP000033187"/>
    </source>
</evidence>
<protein>
    <recommendedName>
        <fullName evidence="3">DUF3168 domain-containing protein</fullName>
    </recommendedName>
</protein>
<organism evidence="1 2">
    <name type="scientific">Candidatus Filomicrobium marinum</name>
    <dbReference type="NCBI Taxonomy" id="1608628"/>
    <lineage>
        <taxon>Bacteria</taxon>
        <taxon>Pseudomonadati</taxon>
        <taxon>Pseudomonadota</taxon>
        <taxon>Alphaproteobacteria</taxon>
        <taxon>Hyphomicrobiales</taxon>
        <taxon>Hyphomicrobiaceae</taxon>
        <taxon>Filomicrobium</taxon>
    </lineage>
</organism>
<accession>A0A0D6JJ87</accession>
<dbReference type="InterPro" id="IPR053745">
    <property type="entry name" value="Viral_Tail_Comp_sf"/>
</dbReference>
<reference evidence="2" key="1">
    <citation type="submission" date="2015-02" db="EMBL/GenBank/DDBJ databases">
        <authorList>
            <person name="Chooi Y.-H."/>
        </authorList>
    </citation>
    <scope>NUCLEOTIDE SEQUENCE [LARGE SCALE GENOMIC DNA]</scope>
    <source>
        <strain evidence="2">strain Y</strain>
    </source>
</reference>
<gene>
    <name evidence="1" type="ORF">YBN1229_v1_3456</name>
</gene>
<evidence type="ECO:0000313" key="1">
    <source>
        <dbReference type="EMBL" id="CPR22023.1"/>
    </source>
</evidence>
<dbReference type="Pfam" id="PF11367">
    <property type="entry name" value="Tail_completion_gp17"/>
    <property type="match status" value="1"/>
</dbReference>
<name>A0A0D6JJ87_9HYPH</name>
<sequence length="136" mass="15329">MASAGWALQKAVYAALSGDAALTARLGSNQVFDDVPREAEFPYVAFGPTVERDWSTGSEVGREHVFVLHVWSRHSGRRETVEVMDVVRAALHERPLTLDGHRLINLRHEMSEVRRDEDGETYQGIVRFRAVTEPEV</sequence>
<evidence type="ECO:0008006" key="3">
    <source>
        <dbReference type="Google" id="ProtNLM"/>
    </source>
</evidence>
<dbReference type="OrthoDB" id="7630456at2"/>
<proteinExistence type="predicted"/>
<dbReference type="Gene3D" id="3.30.2000.30">
    <property type="match status" value="1"/>
</dbReference>
<dbReference type="KEGG" id="fil:BN1229_v1_2459"/>
<dbReference type="KEGG" id="fiy:BN1229_v1_3456"/>